<evidence type="ECO:0000256" key="2">
    <source>
        <dbReference type="ARBA" id="ARBA00023315"/>
    </source>
</evidence>
<comment type="caution">
    <text evidence="4">The sequence shown here is derived from an EMBL/GenBank/DDBJ whole genome shotgun (WGS) entry which is preliminary data.</text>
</comment>
<reference evidence="5" key="1">
    <citation type="submission" date="2018-11" db="EMBL/GenBank/DDBJ databases">
        <title>Chitinophaga lutea sp.nov., isolate from arsenic contaminated soil.</title>
        <authorList>
            <person name="Zong Y."/>
        </authorList>
    </citation>
    <scope>NUCLEOTIDE SEQUENCE [LARGE SCALE GENOMIC DNA]</scope>
    <source>
        <strain evidence="5">YLT18</strain>
    </source>
</reference>
<keyword evidence="1 4" id="KW-0808">Transferase</keyword>
<dbReference type="Pfam" id="PF00583">
    <property type="entry name" value="Acetyltransf_1"/>
    <property type="match status" value="1"/>
</dbReference>
<gene>
    <name evidence="4" type="ORF">EG028_18545</name>
</gene>
<dbReference type="PROSITE" id="PS51186">
    <property type="entry name" value="GNAT"/>
    <property type="match status" value="1"/>
</dbReference>
<name>A0A3N4MCL2_9BACT</name>
<organism evidence="4 5">
    <name type="scientific">Chitinophaga barathri</name>
    <dbReference type="NCBI Taxonomy" id="1647451"/>
    <lineage>
        <taxon>Bacteria</taxon>
        <taxon>Pseudomonadati</taxon>
        <taxon>Bacteroidota</taxon>
        <taxon>Chitinophagia</taxon>
        <taxon>Chitinophagales</taxon>
        <taxon>Chitinophagaceae</taxon>
        <taxon>Chitinophaga</taxon>
    </lineage>
</organism>
<dbReference type="InterPro" id="IPR016181">
    <property type="entry name" value="Acyl_CoA_acyltransferase"/>
</dbReference>
<dbReference type="GO" id="GO:0016747">
    <property type="term" value="F:acyltransferase activity, transferring groups other than amino-acyl groups"/>
    <property type="evidence" value="ECO:0007669"/>
    <property type="project" value="InterPro"/>
</dbReference>
<dbReference type="RefSeq" id="WP_120515783.1">
    <property type="nucleotide sequence ID" value="NZ_QXZY01000004.1"/>
</dbReference>
<evidence type="ECO:0000256" key="1">
    <source>
        <dbReference type="ARBA" id="ARBA00022679"/>
    </source>
</evidence>
<dbReference type="OrthoDB" id="7205533at2"/>
<dbReference type="InterPro" id="IPR000182">
    <property type="entry name" value="GNAT_dom"/>
</dbReference>
<proteinExistence type="predicted"/>
<dbReference type="Proteomes" id="UP000279089">
    <property type="component" value="Unassembled WGS sequence"/>
</dbReference>
<dbReference type="CDD" id="cd04301">
    <property type="entry name" value="NAT_SF"/>
    <property type="match status" value="1"/>
</dbReference>
<evidence type="ECO:0000313" key="4">
    <source>
        <dbReference type="EMBL" id="RPD39646.1"/>
    </source>
</evidence>
<dbReference type="AlphaFoldDB" id="A0A3N4MCL2"/>
<keyword evidence="5" id="KW-1185">Reference proteome</keyword>
<dbReference type="InterPro" id="IPR050832">
    <property type="entry name" value="Bact_Acetyltransf"/>
</dbReference>
<sequence>MTEPSVRRAQEADLPALSMLEQQTFRDTFSNVYDPRDLEEFLSTKKNLAAIQDTFNQPGTLYFILSHEGEDAGFLQLNLHRQPDNGTLLPEPVMELEKIYVLPAYFGKGFGKILMDHALKIARDNFVRTLWLGVWENNHRAKAFYQKEGFTPFGEHSFTVGRQTDRDLLLAKVLQGV</sequence>
<dbReference type="SUPFAM" id="SSF55729">
    <property type="entry name" value="Acyl-CoA N-acyltransferases (Nat)"/>
    <property type="match status" value="1"/>
</dbReference>
<evidence type="ECO:0000313" key="5">
    <source>
        <dbReference type="Proteomes" id="UP000279089"/>
    </source>
</evidence>
<keyword evidence="2" id="KW-0012">Acyltransferase</keyword>
<protein>
    <submittedName>
        <fullName evidence="4">GNAT family N-acetyltransferase</fullName>
    </submittedName>
</protein>
<accession>A0A3N4MCL2</accession>
<evidence type="ECO:0000259" key="3">
    <source>
        <dbReference type="PROSITE" id="PS51186"/>
    </source>
</evidence>
<feature type="domain" description="N-acetyltransferase" evidence="3">
    <location>
        <begin position="4"/>
        <end position="175"/>
    </location>
</feature>
<dbReference type="Gene3D" id="3.40.630.30">
    <property type="match status" value="1"/>
</dbReference>
<dbReference type="EMBL" id="RMBX01000010">
    <property type="protein sequence ID" value="RPD39646.1"/>
    <property type="molecule type" value="Genomic_DNA"/>
</dbReference>
<dbReference type="PANTHER" id="PTHR43877">
    <property type="entry name" value="AMINOALKYLPHOSPHONATE N-ACETYLTRANSFERASE-RELATED-RELATED"/>
    <property type="match status" value="1"/>
</dbReference>